<dbReference type="InterPro" id="IPR033985">
    <property type="entry name" value="SusD-like_N"/>
</dbReference>
<keyword evidence="5" id="KW-0998">Cell outer membrane</keyword>
<dbReference type="PROSITE" id="PS51257">
    <property type="entry name" value="PROKAR_LIPOPROTEIN"/>
    <property type="match status" value="1"/>
</dbReference>
<feature type="domain" description="SusD-like N-terminal" evidence="7">
    <location>
        <begin position="25"/>
        <end position="214"/>
    </location>
</feature>
<dbReference type="InterPro" id="IPR012944">
    <property type="entry name" value="SusD_RagB_dom"/>
</dbReference>
<evidence type="ECO:0000313" key="8">
    <source>
        <dbReference type="EMBL" id="QGY43479.1"/>
    </source>
</evidence>
<comment type="similarity">
    <text evidence="2">Belongs to the SusD family.</text>
</comment>
<dbReference type="CDD" id="cd08977">
    <property type="entry name" value="SusD"/>
    <property type="match status" value="1"/>
</dbReference>
<organism evidence="8 9">
    <name type="scientific">Maribellus comscasis</name>
    <dbReference type="NCBI Taxonomy" id="2681766"/>
    <lineage>
        <taxon>Bacteria</taxon>
        <taxon>Pseudomonadati</taxon>
        <taxon>Bacteroidota</taxon>
        <taxon>Bacteroidia</taxon>
        <taxon>Marinilabiliales</taxon>
        <taxon>Prolixibacteraceae</taxon>
        <taxon>Maribellus</taxon>
    </lineage>
</organism>
<dbReference type="EMBL" id="CP046401">
    <property type="protein sequence ID" value="QGY43479.1"/>
    <property type="molecule type" value="Genomic_DNA"/>
</dbReference>
<name>A0A6I6JQP3_9BACT</name>
<keyword evidence="3" id="KW-0732">Signal</keyword>
<evidence type="ECO:0000256" key="1">
    <source>
        <dbReference type="ARBA" id="ARBA00004442"/>
    </source>
</evidence>
<dbReference type="AlphaFoldDB" id="A0A6I6JQP3"/>
<dbReference type="KEGG" id="mcos:GM418_07340"/>
<keyword evidence="9" id="KW-1185">Reference proteome</keyword>
<feature type="domain" description="RagB/SusD" evidence="6">
    <location>
        <begin position="328"/>
        <end position="482"/>
    </location>
</feature>
<reference evidence="8 9" key="1">
    <citation type="submission" date="2019-11" db="EMBL/GenBank/DDBJ databases">
        <authorList>
            <person name="Zheng R.K."/>
            <person name="Sun C.M."/>
        </authorList>
    </citation>
    <scope>NUCLEOTIDE SEQUENCE [LARGE SCALE GENOMIC DNA]</scope>
    <source>
        <strain evidence="8 9">WC007</strain>
    </source>
</reference>
<evidence type="ECO:0000256" key="2">
    <source>
        <dbReference type="ARBA" id="ARBA00006275"/>
    </source>
</evidence>
<dbReference type="Gene3D" id="1.25.40.390">
    <property type="match status" value="1"/>
</dbReference>
<keyword evidence="4" id="KW-0472">Membrane</keyword>
<dbReference type="SUPFAM" id="SSF48452">
    <property type="entry name" value="TPR-like"/>
    <property type="match status" value="1"/>
</dbReference>
<evidence type="ECO:0000313" key="9">
    <source>
        <dbReference type="Proteomes" id="UP000428260"/>
    </source>
</evidence>
<accession>A0A6I6JQP3</accession>
<evidence type="ECO:0000259" key="6">
    <source>
        <dbReference type="Pfam" id="PF07980"/>
    </source>
</evidence>
<dbReference type="Proteomes" id="UP000428260">
    <property type="component" value="Chromosome"/>
</dbReference>
<dbReference type="RefSeq" id="WP_158864652.1">
    <property type="nucleotide sequence ID" value="NZ_CP046401.1"/>
</dbReference>
<evidence type="ECO:0000256" key="5">
    <source>
        <dbReference type="ARBA" id="ARBA00023237"/>
    </source>
</evidence>
<sequence>MMKNIFKISLIVSFIMLIVSCESILDEDPPSSISLSSFYQTESDAIAGLYGAYSLVYNVSAGTAINYGELNADNLAISPIVSDAFSWDEFTYNSDVTGGLWSSCFSGINRSNEVILYTERIDINDGTKADIIAEAKALRAFYYFQLVRAMGGVPLYEEPTVGFDNIYAPRASEDEIYNVITRDLSNAVTELEETSSAGRINAYIASALLARVYLYRGDFQNALTYAQKVIDSGVYDLFDDYAAIFKPENDNGIEHIWQLQYLSGETNNTVPGNFGPRGIAGDYKNSFWANTVVGGGVAPSAEFVAESPQSYRKSATVADHYEHIDGVTGTITMEQVYGGAFPYYICKYDDREAELQSGENFTIIRYADILLMAAEALNEIEPSNNQKYTWINMIRERARNGVETDLPNLSGLSQDDFRTAVLEERRFELAFEGQRAWDLKRRGLFLETMRAQGKTVEDYMLLFPVPDAQIKLNPNLEQNTGWE</sequence>
<dbReference type="GO" id="GO:0009279">
    <property type="term" value="C:cell outer membrane"/>
    <property type="evidence" value="ECO:0007669"/>
    <property type="project" value="UniProtKB-SubCell"/>
</dbReference>
<dbReference type="Pfam" id="PF07980">
    <property type="entry name" value="SusD_RagB"/>
    <property type="match status" value="1"/>
</dbReference>
<dbReference type="Pfam" id="PF14322">
    <property type="entry name" value="SusD-like_3"/>
    <property type="match status" value="1"/>
</dbReference>
<comment type="subcellular location">
    <subcellularLocation>
        <location evidence="1">Cell outer membrane</location>
    </subcellularLocation>
</comment>
<evidence type="ECO:0000259" key="7">
    <source>
        <dbReference type="Pfam" id="PF14322"/>
    </source>
</evidence>
<evidence type="ECO:0000256" key="3">
    <source>
        <dbReference type="ARBA" id="ARBA00022729"/>
    </source>
</evidence>
<gene>
    <name evidence="8" type="ORF">GM418_07340</name>
</gene>
<proteinExistence type="inferred from homology"/>
<evidence type="ECO:0000256" key="4">
    <source>
        <dbReference type="ARBA" id="ARBA00023136"/>
    </source>
</evidence>
<dbReference type="InterPro" id="IPR011990">
    <property type="entry name" value="TPR-like_helical_dom_sf"/>
</dbReference>
<protein>
    <submittedName>
        <fullName evidence="8">RagB/SusD family nutrient uptake outer membrane protein</fullName>
    </submittedName>
</protein>